<keyword evidence="5" id="KW-0472">Membrane</keyword>
<evidence type="ECO:0000256" key="4">
    <source>
        <dbReference type="PROSITE-ProRule" id="PRU00076"/>
    </source>
</evidence>
<dbReference type="InterPro" id="IPR000742">
    <property type="entry name" value="EGF"/>
</dbReference>
<feature type="domain" description="HYR" evidence="7">
    <location>
        <begin position="107"/>
        <end position="185"/>
    </location>
</feature>
<organism evidence="8 9">
    <name type="scientific">Tegillarca granosa</name>
    <name type="common">Malaysian cockle</name>
    <name type="synonym">Anadara granosa</name>
    <dbReference type="NCBI Taxonomy" id="220873"/>
    <lineage>
        <taxon>Eukaryota</taxon>
        <taxon>Metazoa</taxon>
        <taxon>Spiralia</taxon>
        <taxon>Lophotrochozoa</taxon>
        <taxon>Mollusca</taxon>
        <taxon>Bivalvia</taxon>
        <taxon>Autobranchia</taxon>
        <taxon>Pteriomorphia</taxon>
        <taxon>Arcoida</taxon>
        <taxon>Arcoidea</taxon>
        <taxon>Arcidae</taxon>
        <taxon>Tegillarca</taxon>
    </lineage>
</organism>
<dbReference type="PROSITE" id="PS00022">
    <property type="entry name" value="EGF_1"/>
    <property type="match status" value="1"/>
</dbReference>
<evidence type="ECO:0000259" key="6">
    <source>
        <dbReference type="PROSITE" id="PS50026"/>
    </source>
</evidence>
<dbReference type="PROSITE" id="PS50825">
    <property type="entry name" value="HYR"/>
    <property type="match status" value="1"/>
</dbReference>
<dbReference type="Gene3D" id="2.10.25.10">
    <property type="entry name" value="Laminin"/>
    <property type="match status" value="1"/>
</dbReference>
<keyword evidence="9" id="KW-1185">Reference proteome</keyword>
<keyword evidence="4" id="KW-0245">EGF-like domain</keyword>
<evidence type="ECO:0000313" key="8">
    <source>
        <dbReference type="EMBL" id="KAJ8315232.1"/>
    </source>
</evidence>
<evidence type="ECO:0000256" key="2">
    <source>
        <dbReference type="ARBA" id="ARBA00022737"/>
    </source>
</evidence>
<dbReference type="SUPFAM" id="SSF57196">
    <property type="entry name" value="EGF/Laminin"/>
    <property type="match status" value="1"/>
</dbReference>
<dbReference type="InterPro" id="IPR003410">
    <property type="entry name" value="HYR_dom"/>
</dbReference>
<sequence>MEKQVSEAEQIICENGGTKTAAGTCLCRQGFSGKTCNQAVCQENCKNGGKCLYQDYGSSVCVCPEDYEGPACEHRIKRGDCPVPLNIYKCWFNYNKYKKYSGTPGGHDPFPPILRCPTDINAFEGETIAWDEPTVKDNVGINKLELRFGKTNNTIFEAGRYLVVYAAKDYDGNEAICTFLISVFSIAGAVIGVIAALLLVLLLWLCVRRCKKPADRPEPNSFDNNVYAVYEVPPPAYDNIIKEKLPDYAEDPPVYEAIEPKDDKGKGNSRTHLKVFNIIFFIRKNELSSGLLPFEFTNFRRFSSYYIFIFFLKKILKYRVSKI</sequence>
<accession>A0ABQ9FD33</accession>
<protein>
    <submittedName>
        <fullName evidence="8">Uncharacterized protein</fullName>
    </submittedName>
</protein>
<comment type="caution">
    <text evidence="8">The sequence shown here is derived from an EMBL/GenBank/DDBJ whole genome shotgun (WGS) entry which is preliminary data.</text>
</comment>
<proteinExistence type="predicted"/>
<gene>
    <name evidence="8" type="ORF">KUTeg_007382</name>
</gene>
<keyword evidence="5" id="KW-0812">Transmembrane</keyword>
<evidence type="ECO:0000313" key="9">
    <source>
        <dbReference type="Proteomes" id="UP001217089"/>
    </source>
</evidence>
<name>A0ABQ9FD33_TEGGR</name>
<feature type="domain" description="EGF-like" evidence="6">
    <location>
        <begin position="37"/>
        <end position="73"/>
    </location>
</feature>
<dbReference type="PROSITE" id="PS50026">
    <property type="entry name" value="EGF_3"/>
    <property type="match status" value="1"/>
</dbReference>
<keyword evidence="5" id="KW-1133">Transmembrane helix</keyword>
<feature type="disulfide bond" evidence="4">
    <location>
        <begin position="41"/>
        <end position="51"/>
    </location>
</feature>
<keyword evidence="2" id="KW-0677">Repeat</keyword>
<dbReference type="CDD" id="cd00054">
    <property type="entry name" value="EGF_CA"/>
    <property type="match status" value="1"/>
</dbReference>
<dbReference type="PANTHER" id="PTHR14949:SF56">
    <property type="entry name" value="EGF-LIKE-DOMAIN, MULTIPLE 7"/>
    <property type="match status" value="1"/>
</dbReference>
<dbReference type="SMART" id="SM00181">
    <property type="entry name" value="EGF"/>
    <property type="match status" value="2"/>
</dbReference>
<dbReference type="Proteomes" id="UP001217089">
    <property type="component" value="Unassembled WGS sequence"/>
</dbReference>
<dbReference type="EMBL" id="JARBDR010000337">
    <property type="protein sequence ID" value="KAJ8315232.1"/>
    <property type="molecule type" value="Genomic_DNA"/>
</dbReference>
<dbReference type="Pfam" id="PF02494">
    <property type="entry name" value="HYR"/>
    <property type="match status" value="1"/>
</dbReference>
<comment type="caution">
    <text evidence="4">Lacks conserved residue(s) required for the propagation of feature annotation.</text>
</comment>
<evidence type="ECO:0000256" key="3">
    <source>
        <dbReference type="ARBA" id="ARBA00023157"/>
    </source>
</evidence>
<reference evidence="8 9" key="1">
    <citation type="submission" date="2022-12" db="EMBL/GenBank/DDBJ databases">
        <title>Chromosome-level genome of Tegillarca granosa.</title>
        <authorList>
            <person name="Kim J."/>
        </authorList>
    </citation>
    <scope>NUCLEOTIDE SEQUENCE [LARGE SCALE GENOMIC DNA]</scope>
    <source>
        <strain evidence="8">Teg-2019</strain>
        <tissue evidence="8">Adductor muscle</tissue>
    </source>
</reference>
<dbReference type="InterPro" id="IPR050969">
    <property type="entry name" value="Dev_Signal_Modulators"/>
</dbReference>
<evidence type="ECO:0000259" key="7">
    <source>
        <dbReference type="PROSITE" id="PS50825"/>
    </source>
</evidence>
<feature type="disulfide bond" evidence="4">
    <location>
        <begin position="63"/>
        <end position="72"/>
    </location>
</feature>
<evidence type="ECO:0000256" key="1">
    <source>
        <dbReference type="ARBA" id="ARBA00022729"/>
    </source>
</evidence>
<keyword evidence="1" id="KW-0732">Signal</keyword>
<dbReference type="PANTHER" id="PTHR14949">
    <property type="entry name" value="EGF-LIKE-DOMAIN, MULTIPLE 7, 8"/>
    <property type="match status" value="1"/>
</dbReference>
<keyword evidence="3 4" id="KW-1015">Disulfide bond</keyword>
<feature type="transmembrane region" description="Helical" evidence="5">
    <location>
        <begin position="179"/>
        <end position="207"/>
    </location>
</feature>
<evidence type="ECO:0000256" key="5">
    <source>
        <dbReference type="SAM" id="Phobius"/>
    </source>
</evidence>